<organism evidence="2 3">
    <name type="scientific">Lophiostoma macrostomum CBS 122681</name>
    <dbReference type="NCBI Taxonomy" id="1314788"/>
    <lineage>
        <taxon>Eukaryota</taxon>
        <taxon>Fungi</taxon>
        <taxon>Dikarya</taxon>
        <taxon>Ascomycota</taxon>
        <taxon>Pezizomycotina</taxon>
        <taxon>Dothideomycetes</taxon>
        <taxon>Pleosporomycetidae</taxon>
        <taxon>Pleosporales</taxon>
        <taxon>Lophiostomataceae</taxon>
        <taxon>Lophiostoma</taxon>
    </lineage>
</organism>
<proteinExistence type="predicted"/>
<feature type="compositionally biased region" description="Polar residues" evidence="1">
    <location>
        <begin position="31"/>
        <end position="65"/>
    </location>
</feature>
<feature type="compositionally biased region" description="Pro residues" evidence="1">
    <location>
        <begin position="1"/>
        <end position="14"/>
    </location>
</feature>
<dbReference type="Proteomes" id="UP000799324">
    <property type="component" value="Unassembled WGS sequence"/>
</dbReference>
<evidence type="ECO:0000256" key="1">
    <source>
        <dbReference type="SAM" id="MobiDB-lite"/>
    </source>
</evidence>
<accession>A0A6A6T0Y8</accession>
<evidence type="ECO:0000313" key="2">
    <source>
        <dbReference type="EMBL" id="KAF2653576.1"/>
    </source>
</evidence>
<reference evidence="2" key="1">
    <citation type="journal article" date="2020" name="Stud. Mycol.">
        <title>101 Dothideomycetes genomes: a test case for predicting lifestyles and emergence of pathogens.</title>
        <authorList>
            <person name="Haridas S."/>
            <person name="Albert R."/>
            <person name="Binder M."/>
            <person name="Bloem J."/>
            <person name="Labutti K."/>
            <person name="Salamov A."/>
            <person name="Andreopoulos B."/>
            <person name="Baker S."/>
            <person name="Barry K."/>
            <person name="Bills G."/>
            <person name="Bluhm B."/>
            <person name="Cannon C."/>
            <person name="Castanera R."/>
            <person name="Culley D."/>
            <person name="Daum C."/>
            <person name="Ezra D."/>
            <person name="Gonzalez J."/>
            <person name="Henrissat B."/>
            <person name="Kuo A."/>
            <person name="Liang C."/>
            <person name="Lipzen A."/>
            <person name="Lutzoni F."/>
            <person name="Magnuson J."/>
            <person name="Mondo S."/>
            <person name="Nolan M."/>
            <person name="Ohm R."/>
            <person name="Pangilinan J."/>
            <person name="Park H.-J."/>
            <person name="Ramirez L."/>
            <person name="Alfaro M."/>
            <person name="Sun H."/>
            <person name="Tritt A."/>
            <person name="Yoshinaga Y."/>
            <person name="Zwiers L.-H."/>
            <person name="Turgeon B."/>
            <person name="Goodwin S."/>
            <person name="Spatafora J."/>
            <person name="Crous P."/>
            <person name="Grigoriev I."/>
        </authorList>
    </citation>
    <scope>NUCLEOTIDE SEQUENCE</scope>
    <source>
        <strain evidence="2">CBS 122681</strain>
    </source>
</reference>
<protein>
    <submittedName>
        <fullName evidence="2">Uncharacterized protein</fullName>
    </submittedName>
</protein>
<sequence>MYSTCPPLPSPFPPHHTQTQTPTDLCKAPQSHPNATAHSSTKPLATPPFSTTSHKNTQQPTSKMFRTSALAHPPTRHTAAWPGHADWYSNAAAVEYTIAGTAPDAPKLLHIPPRPTGADPRHRRLPGRSSTASYVDAAEAYFHGTSCASGYPPKIVHGTHPAPHGFPQRKPRASQNSKTLALHSADFSKAAAWHDVL</sequence>
<feature type="region of interest" description="Disordered" evidence="1">
    <location>
        <begin position="1"/>
        <end position="78"/>
    </location>
</feature>
<evidence type="ECO:0000313" key="3">
    <source>
        <dbReference type="Proteomes" id="UP000799324"/>
    </source>
</evidence>
<feature type="region of interest" description="Disordered" evidence="1">
    <location>
        <begin position="158"/>
        <end position="179"/>
    </location>
</feature>
<keyword evidence="3" id="KW-1185">Reference proteome</keyword>
<dbReference type="AlphaFoldDB" id="A0A6A6T0Y8"/>
<dbReference type="EMBL" id="MU004379">
    <property type="protein sequence ID" value="KAF2653576.1"/>
    <property type="molecule type" value="Genomic_DNA"/>
</dbReference>
<name>A0A6A6T0Y8_9PLEO</name>
<gene>
    <name evidence="2" type="ORF">K491DRAFT_512506</name>
</gene>